<dbReference type="InterPro" id="IPR028325">
    <property type="entry name" value="VG_K_chnl"/>
</dbReference>
<dbReference type="RefSeq" id="WP_117117565.1">
    <property type="nucleotide sequence ID" value="NZ_BFBY01000001.1"/>
</dbReference>
<feature type="transmembrane region" description="Helical" evidence="9">
    <location>
        <begin position="12"/>
        <end position="32"/>
    </location>
</feature>
<evidence type="ECO:0000256" key="5">
    <source>
        <dbReference type="ARBA" id="ARBA00023065"/>
    </source>
</evidence>
<evidence type="ECO:0000259" key="10">
    <source>
        <dbReference type="Pfam" id="PF07885"/>
    </source>
</evidence>
<evidence type="ECO:0000256" key="6">
    <source>
        <dbReference type="ARBA" id="ARBA00023136"/>
    </source>
</evidence>
<feature type="transmembrane region" description="Helical" evidence="9">
    <location>
        <begin position="73"/>
        <end position="95"/>
    </location>
</feature>
<dbReference type="SUPFAM" id="SSF81324">
    <property type="entry name" value="Voltage-gated potassium channels"/>
    <property type="match status" value="1"/>
</dbReference>
<evidence type="ECO:0000256" key="7">
    <source>
        <dbReference type="ARBA" id="ARBA00023303"/>
    </source>
</evidence>
<feature type="transmembrane region" description="Helical" evidence="9">
    <location>
        <begin position="129"/>
        <end position="149"/>
    </location>
</feature>
<dbReference type="Gene3D" id="1.20.120.350">
    <property type="entry name" value="Voltage-gated potassium channels. Chain C"/>
    <property type="match status" value="1"/>
</dbReference>
<dbReference type="AlphaFoldDB" id="A0A2Z6TRD5"/>
<dbReference type="GO" id="GO:0001508">
    <property type="term" value="P:action potential"/>
    <property type="evidence" value="ECO:0007669"/>
    <property type="project" value="TreeGrafter"/>
</dbReference>
<keyword evidence="2" id="KW-0813">Transport</keyword>
<feature type="transmembrane region" description="Helical" evidence="9">
    <location>
        <begin position="44"/>
        <end position="61"/>
    </location>
</feature>
<proteinExistence type="predicted"/>
<organism evidence="11 12">
    <name type="scientific">Lactobacillus rodentium</name>
    <dbReference type="NCBI Taxonomy" id="947835"/>
    <lineage>
        <taxon>Bacteria</taxon>
        <taxon>Bacillati</taxon>
        <taxon>Bacillota</taxon>
        <taxon>Bacilli</taxon>
        <taxon>Lactobacillales</taxon>
        <taxon>Lactobacillaceae</taxon>
        <taxon>Lactobacillus</taxon>
    </lineage>
</organism>
<reference evidence="12" key="1">
    <citation type="submission" date="2018-03" db="EMBL/GenBank/DDBJ databases">
        <title>New taxa in the Lactobacillus gasseri group.</title>
        <authorList>
            <person name="Tanizawa Y."/>
            <person name="Tohno M."/>
            <person name="Endo A."/>
            <person name="Arita M."/>
        </authorList>
    </citation>
    <scope>NUCLEOTIDE SEQUENCE [LARGE SCALE GENOMIC DNA]</scope>
    <source>
        <strain evidence="12">DSM 24759</strain>
    </source>
</reference>
<keyword evidence="8" id="KW-0175">Coiled coil</keyword>
<keyword evidence="7" id="KW-0407">Ion channel</keyword>
<dbReference type="PANTHER" id="PTHR11537:SF254">
    <property type="entry name" value="POTASSIUM VOLTAGE-GATED CHANNEL PROTEIN SHAB"/>
    <property type="match status" value="1"/>
</dbReference>
<dbReference type="GO" id="GO:0008076">
    <property type="term" value="C:voltage-gated potassium channel complex"/>
    <property type="evidence" value="ECO:0007669"/>
    <property type="project" value="InterPro"/>
</dbReference>
<evidence type="ECO:0000256" key="1">
    <source>
        <dbReference type="ARBA" id="ARBA00004141"/>
    </source>
</evidence>
<keyword evidence="4 9" id="KW-1133">Transmembrane helix</keyword>
<dbReference type="PANTHER" id="PTHR11537">
    <property type="entry name" value="VOLTAGE-GATED POTASSIUM CHANNEL"/>
    <property type="match status" value="1"/>
</dbReference>
<dbReference type="OrthoDB" id="9785285at2"/>
<evidence type="ECO:0000256" key="8">
    <source>
        <dbReference type="SAM" id="Coils"/>
    </source>
</evidence>
<feature type="domain" description="Potassium channel" evidence="10">
    <location>
        <begin position="135"/>
        <end position="213"/>
    </location>
</feature>
<dbReference type="InterPro" id="IPR027359">
    <property type="entry name" value="Volt_channel_dom_sf"/>
</dbReference>
<dbReference type="PRINTS" id="PR00169">
    <property type="entry name" value="KCHANNEL"/>
</dbReference>
<evidence type="ECO:0000256" key="2">
    <source>
        <dbReference type="ARBA" id="ARBA00022448"/>
    </source>
</evidence>
<evidence type="ECO:0000256" key="4">
    <source>
        <dbReference type="ARBA" id="ARBA00022989"/>
    </source>
</evidence>
<dbReference type="EMBL" id="BFBY01000001">
    <property type="protein sequence ID" value="GBG04279.1"/>
    <property type="molecule type" value="Genomic_DNA"/>
</dbReference>
<dbReference type="Proteomes" id="UP000257317">
    <property type="component" value="Unassembled WGS sequence"/>
</dbReference>
<keyword evidence="12" id="KW-1185">Reference proteome</keyword>
<keyword evidence="6 9" id="KW-0472">Membrane</keyword>
<evidence type="ECO:0000256" key="3">
    <source>
        <dbReference type="ARBA" id="ARBA00022692"/>
    </source>
</evidence>
<gene>
    <name evidence="11" type="primary">kch</name>
    <name evidence="11" type="ORF">LrDSM24759_01930</name>
</gene>
<evidence type="ECO:0000313" key="11">
    <source>
        <dbReference type="EMBL" id="GBG04279.1"/>
    </source>
</evidence>
<dbReference type="Pfam" id="PF07885">
    <property type="entry name" value="Ion_trans_2"/>
    <property type="match status" value="1"/>
</dbReference>
<name>A0A2Z6TRD5_9LACO</name>
<evidence type="ECO:0000256" key="9">
    <source>
        <dbReference type="SAM" id="Phobius"/>
    </source>
</evidence>
<keyword evidence="5" id="KW-0406">Ion transport</keyword>
<dbReference type="GO" id="GO:0005249">
    <property type="term" value="F:voltage-gated potassium channel activity"/>
    <property type="evidence" value="ECO:0007669"/>
    <property type="project" value="InterPro"/>
</dbReference>
<comment type="caution">
    <text evidence="11">The sequence shown here is derived from an EMBL/GenBank/DDBJ whole genome shotgun (WGS) entry which is preliminary data.</text>
</comment>
<comment type="subcellular location">
    <subcellularLocation>
        <location evidence="1">Membrane</location>
        <topology evidence="1">Multi-pass membrane protein</topology>
    </subcellularLocation>
</comment>
<dbReference type="InterPro" id="IPR013099">
    <property type="entry name" value="K_chnl_dom"/>
</dbReference>
<feature type="coiled-coil region" evidence="8">
    <location>
        <begin position="233"/>
        <end position="267"/>
    </location>
</feature>
<evidence type="ECO:0000313" key="12">
    <source>
        <dbReference type="Proteomes" id="UP000257317"/>
    </source>
</evidence>
<keyword evidence="3 9" id="KW-0812">Transmembrane</keyword>
<accession>A0A2Z6TRD5</accession>
<protein>
    <submittedName>
        <fullName evidence="11">Potassium/ion channel protein</fullName>
    </submittedName>
</protein>
<sequence>MIKKYLNRQMIYKWIIAILAIWDILLIFMDFAGFVNINSPDSKWFWVNNLILIIFAIDYFIGLAKAKDKKHFVATHIFDLLAIIPVGLVFSGMQLAKLGDVGLYFRLLRLIRLAGLMGKLREIWHTNGILYILYFAMAFIMLGAVAISITEHVSLDTAFWWAVTTASTVGYGDISSRTLTPDSLIGKGVVLIMILVGVGVMGLVTSSLTAYLMRRDRKQVQEPLKPKSETDNLNLILDKLDKLEKQNQDLMKANQKMQVQIDALQDQPHHSDWKKFKAWLKERKEDK</sequence>
<dbReference type="Gene3D" id="1.10.287.70">
    <property type="match status" value="1"/>
</dbReference>
<feature type="transmembrane region" description="Helical" evidence="9">
    <location>
        <begin position="189"/>
        <end position="212"/>
    </location>
</feature>